<keyword evidence="3" id="KW-1185">Reference proteome</keyword>
<comment type="caution">
    <text evidence="2">The sequence shown here is derived from an EMBL/GenBank/DDBJ whole genome shotgun (WGS) entry which is preliminary data.</text>
</comment>
<feature type="compositionally biased region" description="Pro residues" evidence="1">
    <location>
        <begin position="65"/>
        <end position="78"/>
    </location>
</feature>
<protein>
    <submittedName>
        <fullName evidence="2">Uncharacterized protein</fullName>
    </submittedName>
</protein>
<name>A0A4R4T4S0_9ACTN</name>
<accession>A0A4R4T4S0</accession>
<reference evidence="2 3" key="1">
    <citation type="submission" date="2019-03" db="EMBL/GenBank/DDBJ databases">
        <title>Draft genome sequences of novel Actinobacteria.</title>
        <authorList>
            <person name="Sahin N."/>
            <person name="Ay H."/>
            <person name="Saygin H."/>
        </authorList>
    </citation>
    <scope>NUCLEOTIDE SEQUENCE [LARGE SCALE GENOMIC DNA]</scope>
    <source>
        <strain evidence="2 3">DSM 41900</strain>
    </source>
</reference>
<feature type="compositionally biased region" description="Basic and acidic residues" evidence="1">
    <location>
        <begin position="44"/>
        <end position="59"/>
    </location>
</feature>
<dbReference type="EMBL" id="SMKI01000269">
    <property type="protein sequence ID" value="TDC71880.1"/>
    <property type="molecule type" value="Genomic_DNA"/>
</dbReference>
<evidence type="ECO:0000256" key="1">
    <source>
        <dbReference type="SAM" id="MobiDB-lite"/>
    </source>
</evidence>
<gene>
    <name evidence="2" type="ORF">E1283_22950</name>
</gene>
<feature type="region of interest" description="Disordered" evidence="1">
    <location>
        <begin position="43"/>
        <end position="117"/>
    </location>
</feature>
<dbReference type="RefSeq" id="WP_132820020.1">
    <property type="nucleotide sequence ID" value="NZ_SMKI01000269.1"/>
</dbReference>
<dbReference type="Proteomes" id="UP000295345">
    <property type="component" value="Unassembled WGS sequence"/>
</dbReference>
<feature type="compositionally biased region" description="Low complexity" evidence="1">
    <location>
        <begin position="79"/>
        <end position="93"/>
    </location>
</feature>
<evidence type="ECO:0000313" key="2">
    <source>
        <dbReference type="EMBL" id="TDC71880.1"/>
    </source>
</evidence>
<evidence type="ECO:0000313" key="3">
    <source>
        <dbReference type="Proteomes" id="UP000295345"/>
    </source>
</evidence>
<dbReference type="AlphaFoldDB" id="A0A4R4T4S0"/>
<organism evidence="2 3">
    <name type="scientific">Streptomyces hainanensis</name>
    <dbReference type="NCBI Taxonomy" id="402648"/>
    <lineage>
        <taxon>Bacteria</taxon>
        <taxon>Bacillati</taxon>
        <taxon>Actinomycetota</taxon>
        <taxon>Actinomycetes</taxon>
        <taxon>Kitasatosporales</taxon>
        <taxon>Streptomycetaceae</taxon>
        <taxon>Streptomyces</taxon>
    </lineage>
</organism>
<proteinExistence type="predicted"/>
<sequence length="117" mass="11415">MSALLLGLVYMHGVSAEGVLAHVAPGASAPVSCAGQAEIAAEDVAIHQHDEHGASHPGEECLPGQPQPGPEAPDPGPTPTAGGAAAPLDADPTSLPRGAGSAAPPLGDPTRSTVLRI</sequence>